<dbReference type="Proteomes" id="UP000188388">
    <property type="component" value="Unassembled WGS sequence"/>
</dbReference>
<name>A0A1R3V5E1_9HYPH</name>
<reference evidence="3" key="1">
    <citation type="submission" date="2017-01" db="EMBL/GenBank/DDBJ databases">
        <authorList>
            <person name="Brunel B."/>
        </authorList>
    </citation>
    <scope>NUCLEOTIDE SEQUENCE [LARGE SCALE GENOMIC DNA]</scope>
</reference>
<proteinExistence type="predicted"/>
<accession>A0A1R3V5E1</accession>
<gene>
    <name evidence="2" type="ORF">BQ8794_140121</name>
</gene>
<evidence type="ECO:0000256" key="1">
    <source>
        <dbReference type="SAM" id="MobiDB-lite"/>
    </source>
</evidence>
<dbReference type="STRING" id="1631249.BQ8794_140121"/>
<organism evidence="2 3">
    <name type="scientific">Mesorhizobium prunaredense</name>
    <dbReference type="NCBI Taxonomy" id="1631249"/>
    <lineage>
        <taxon>Bacteria</taxon>
        <taxon>Pseudomonadati</taxon>
        <taxon>Pseudomonadota</taxon>
        <taxon>Alphaproteobacteria</taxon>
        <taxon>Hyphomicrobiales</taxon>
        <taxon>Phyllobacteriaceae</taxon>
        <taxon>Mesorhizobium</taxon>
    </lineage>
</organism>
<sequence>MFWHPEHLQGRRRPAERRPQDQDRGRPLRAGRGLHDAAAVSLVLSVSVGAEAPPSVLPDISPARGEIGGFCGGSYLPALTIGETLGEIQSPPLRGRCQVLVKRAGQRGVLRASAGA</sequence>
<evidence type="ECO:0000313" key="2">
    <source>
        <dbReference type="EMBL" id="SIT53976.1"/>
    </source>
</evidence>
<dbReference type="AlphaFoldDB" id="A0A1R3V5E1"/>
<dbReference type="EMBL" id="FTPD01000006">
    <property type="protein sequence ID" value="SIT53976.1"/>
    <property type="molecule type" value="Genomic_DNA"/>
</dbReference>
<feature type="region of interest" description="Disordered" evidence="1">
    <location>
        <begin position="1"/>
        <end position="31"/>
    </location>
</feature>
<feature type="compositionally biased region" description="Basic and acidic residues" evidence="1">
    <location>
        <begin position="16"/>
        <end position="26"/>
    </location>
</feature>
<evidence type="ECO:0000313" key="3">
    <source>
        <dbReference type="Proteomes" id="UP000188388"/>
    </source>
</evidence>
<protein>
    <submittedName>
        <fullName evidence="2">Uncharacterized protein</fullName>
    </submittedName>
</protein>
<keyword evidence="3" id="KW-1185">Reference proteome</keyword>